<proteinExistence type="predicted"/>
<reference evidence="2" key="1">
    <citation type="journal article" date="2021" name="bioRxiv">
        <title>Whole Genome Assembly and Annotation of Northern Wild Rice, Zizania palustris L., Supports a Whole Genome Duplication in the Zizania Genus.</title>
        <authorList>
            <person name="Haas M."/>
            <person name="Kono T."/>
            <person name="Macchietto M."/>
            <person name="Millas R."/>
            <person name="McGilp L."/>
            <person name="Shao M."/>
            <person name="Duquette J."/>
            <person name="Hirsch C.N."/>
            <person name="Kimball J."/>
        </authorList>
    </citation>
    <scope>NUCLEOTIDE SEQUENCE</scope>
    <source>
        <tissue evidence="2">Fresh leaf tissue</tissue>
    </source>
</reference>
<feature type="region of interest" description="Disordered" evidence="1">
    <location>
        <begin position="19"/>
        <end position="108"/>
    </location>
</feature>
<name>A0A8J5W713_ZIZPA</name>
<reference evidence="2" key="2">
    <citation type="submission" date="2021-02" db="EMBL/GenBank/DDBJ databases">
        <authorList>
            <person name="Kimball J.A."/>
            <person name="Haas M.W."/>
            <person name="Macchietto M."/>
            <person name="Kono T."/>
            <person name="Duquette J."/>
            <person name="Shao M."/>
        </authorList>
    </citation>
    <scope>NUCLEOTIDE SEQUENCE</scope>
    <source>
        <tissue evidence="2">Fresh leaf tissue</tissue>
    </source>
</reference>
<evidence type="ECO:0000313" key="2">
    <source>
        <dbReference type="EMBL" id="KAG8083494.1"/>
    </source>
</evidence>
<feature type="compositionally biased region" description="Basic residues" evidence="1">
    <location>
        <begin position="50"/>
        <end position="61"/>
    </location>
</feature>
<protein>
    <submittedName>
        <fullName evidence="2">Uncharacterized protein</fullName>
    </submittedName>
</protein>
<dbReference type="EMBL" id="JAAALK010000085">
    <property type="protein sequence ID" value="KAG8083494.1"/>
    <property type="molecule type" value="Genomic_DNA"/>
</dbReference>
<evidence type="ECO:0000256" key="1">
    <source>
        <dbReference type="SAM" id="MobiDB-lite"/>
    </source>
</evidence>
<evidence type="ECO:0000313" key="3">
    <source>
        <dbReference type="Proteomes" id="UP000729402"/>
    </source>
</evidence>
<organism evidence="2 3">
    <name type="scientific">Zizania palustris</name>
    <name type="common">Northern wild rice</name>
    <dbReference type="NCBI Taxonomy" id="103762"/>
    <lineage>
        <taxon>Eukaryota</taxon>
        <taxon>Viridiplantae</taxon>
        <taxon>Streptophyta</taxon>
        <taxon>Embryophyta</taxon>
        <taxon>Tracheophyta</taxon>
        <taxon>Spermatophyta</taxon>
        <taxon>Magnoliopsida</taxon>
        <taxon>Liliopsida</taxon>
        <taxon>Poales</taxon>
        <taxon>Poaceae</taxon>
        <taxon>BOP clade</taxon>
        <taxon>Oryzoideae</taxon>
        <taxon>Oryzeae</taxon>
        <taxon>Zizaniinae</taxon>
        <taxon>Zizania</taxon>
    </lineage>
</organism>
<accession>A0A8J5W713</accession>
<dbReference type="Proteomes" id="UP000729402">
    <property type="component" value="Unassembled WGS sequence"/>
</dbReference>
<comment type="caution">
    <text evidence="2">The sequence shown here is derived from an EMBL/GenBank/DDBJ whole genome shotgun (WGS) entry which is preliminary data.</text>
</comment>
<dbReference type="AlphaFoldDB" id="A0A8J5W713"/>
<feature type="compositionally biased region" description="Low complexity" evidence="1">
    <location>
        <begin position="62"/>
        <end position="73"/>
    </location>
</feature>
<gene>
    <name evidence="2" type="ORF">GUJ93_ZPchr0015g6898</name>
</gene>
<keyword evidence="3" id="KW-1185">Reference proteome</keyword>
<sequence>MELVGSWGRYNRVWDALELTPPPLPEREALRAPSKKRVADLDAGLSPKCPSKKKRTTKGLKRLSSAHSSASHSEWGYSNEGAGMEPDDSLVDPGPTRQEQPATGGAGEANHEMFSEAAPKEASPPVTIVYKRRRRVMEAIPPPKENVVTPPEGRKHRFWKLAFAGVYASGTNFWASDTGTLPTRLPCTPCMRVLHVMIRVRMYYCQQCRHSRTS</sequence>